<dbReference type="Pfam" id="PF10551">
    <property type="entry name" value="MULE"/>
    <property type="match status" value="1"/>
</dbReference>
<name>A0AAE0CI82_9ROSI</name>
<reference evidence="2" key="1">
    <citation type="journal article" date="2023" name="Plant J.">
        <title>Genome sequences and population genomics provide insights into the demographic history, inbreeding, and mutation load of two 'living fossil' tree species of Dipteronia.</title>
        <authorList>
            <person name="Feng Y."/>
            <person name="Comes H.P."/>
            <person name="Chen J."/>
            <person name="Zhu S."/>
            <person name="Lu R."/>
            <person name="Zhang X."/>
            <person name="Li P."/>
            <person name="Qiu J."/>
            <person name="Olsen K.M."/>
            <person name="Qiu Y."/>
        </authorList>
    </citation>
    <scope>NUCLEOTIDE SEQUENCE</scope>
    <source>
        <strain evidence="2">KIB01</strain>
    </source>
</reference>
<dbReference type="PANTHER" id="PTHR31973:SF195">
    <property type="entry name" value="MUDR FAMILY TRANSPOSASE"/>
    <property type="match status" value="1"/>
</dbReference>
<sequence>MYVSKNMTYEELVSIVQTIVKYDVNKYIDDLQSISIVPGTTCRTFIRNDDDVLFMLGEDRVIPQVNNVVNNEEDEEPVQTERRARRVHRCSSSAVEIDGTSEVRPNVTEVDSDNAIMWCDKDGKFLYFFISLGASLRGFRRFLCPIIAIDGTHLKGRFGGTMFVATAQDENEQVYLIAFGYDDLENNLSWEWFLDCLKGTLGHYR</sequence>
<dbReference type="Proteomes" id="UP001280121">
    <property type="component" value="Unassembled WGS sequence"/>
</dbReference>
<evidence type="ECO:0000313" key="2">
    <source>
        <dbReference type="EMBL" id="KAK2652269.1"/>
    </source>
</evidence>
<evidence type="ECO:0000259" key="1">
    <source>
        <dbReference type="Pfam" id="PF10551"/>
    </source>
</evidence>
<feature type="domain" description="MULE transposase" evidence="1">
    <location>
        <begin position="147"/>
        <end position="196"/>
    </location>
</feature>
<proteinExistence type="predicted"/>
<keyword evidence="3" id="KW-1185">Reference proteome</keyword>
<accession>A0AAE0CI82</accession>
<dbReference type="AlphaFoldDB" id="A0AAE0CI82"/>
<dbReference type="PANTHER" id="PTHR31973">
    <property type="entry name" value="POLYPROTEIN, PUTATIVE-RELATED"/>
    <property type="match status" value="1"/>
</dbReference>
<gene>
    <name evidence="2" type="ORF">Ddye_012125</name>
</gene>
<dbReference type="InterPro" id="IPR018289">
    <property type="entry name" value="MULE_transposase_dom"/>
</dbReference>
<protein>
    <recommendedName>
        <fullName evidence="1">MULE transposase domain-containing protein</fullName>
    </recommendedName>
</protein>
<organism evidence="2 3">
    <name type="scientific">Dipteronia dyeriana</name>
    <dbReference type="NCBI Taxonomy" id="168575"/>
    <lineage>
        <taxon>Eukaryota</taxon>
        <taxon>Viridiplantae</taxon>
        <taxon>Streptophyta</taxon>
        <taxon>Embryophyta</taxon>
        <taxon>Tracheophyta</taxon>
        <taxon>Spermatophyta</taxon>
        <taxon>Magnoliopsida</taxon>
        <taxon>eudicotyledons</taxon>
        <taxon>Gunneridae</taxon>
        <taxon>Pentapetalae</taxon>
        <taxon>rosids</taxon>
        <taxon>malvids</taxon>
        <taxon>Sapindales</taxon>
        <taxon>Sapindaceae</taxon>
        <taxon>Hippocastanoideae</taxon>
        <taxon>Acereae</taxon>
        <taxon>Dipteronia</taxon>
    </lineage>
</organism>
<comment type="caution">
    <text evidence="2">The sequence shown here is derived from an EMBL/GenBank/DDBJ whole genome shotgun (WGS) entry which is preliminary data.</text>
</comment>
<evidence type="ECO:0000313" key="3">
    <source>
        <dbReference type="Proteomes" id="UP001280121"/>
    </source>
</evidence>
<dbReference type="EMBL" id="JANJYI010000004">
    <property type="protein sequence ID" value="KAK2652269.1"/>
    <property type="molecule type" value="Genomic_DNA"/>
</dbReference>